<dbReference type="InterPro" id="IPR018497">
    <property type="entry name" value="Peptidase_M13_C"/>
</dbReference>
<dbReference type="PANTHER" id="PTHR11733">
    <property type="entry name" value="ZINC METALLOPROTEASE FAMILY M13 NEPRILYSIN-RELATED"/>
    <property type="match status" value="1"/>
</dbReference>
<dbReference type="PANTHER" id="PTHR11733:SF241">
    <property type="entry name" value="GH26575P-RELATED"/>
    <property type="match status" value="1"/>
</dbReference>
<evidence type="ECO:0000313" key="2">
    <source>
        <dbReference type="EMBL" id="KAH7944289.1"/>
    </source>
</evidence>
<protein>
    <recommendedName>
        <fullName evidence="1">Peptidase M13 C-terminal domain-containing protein</fullName>
    </recommendedName>
</protein>
<name>A0A9D4SRR9_RHISA</name>
<dbReference type="PROSITE" id="PS51885">
    <property type="entry name" value="NEPRILYSIN"/>
    <property type="match status" value="1"/>
</dbReference>
<dbReference type="Gene3D" id="3.40.390.10">
    <property type="entry name" value="Collagenase (Catalytic Domain)"/>
    <property type="match status" value="1"/>
</dbReference>
<reference evidence="2" key="1">
    <citation type="journal article" date="2020" name="Cell">
        <title>Large-Scale Comparative Analyses of Tick Genomes Elucidate Their Genetic Diversity and Vector Capacities.</title>
        <authorList>
            <consortium name="Tick Genome and Microbiome Consortium (TIGMIC)"/>
            <person name="Jia N."/>
            <person name="Wang J."/>
            <person name="Shi W."/>
            <person name="Du L."/>
            <person name="Sun Y."/>
            <person name="Zhan W."/>
            <person name="Jiang J.F."/>
            <person name="Wang Q."/>
            <person name="Zhang B."/>
            <person name="Ji P."/>
            <person name="Bell-Sakyi L."/>
            <person name="Cui X.M."/>
            <person name="Yuan T.T."/>
            <person name="Jiang B.G."/>
            <person name="Yang W.F."/>
            <person name="Lam T.T."/>
            <person name="Chang Q.C."/>
            <person name="Ding S.J."/>
            <person name="Wang X.J."/>
            <person name="Zhu J.G."/>
            <person name="Ruan X.D."/>
            <person name="Zhao L."/>
            <person name="Wei J.T."/>
            <person name="Ye R.Z."/>
            <person name="Que T.C."/>
            <person name="Du C.H."/>
            <person name="Zhou Y.H."/>
            <person name="Cheng J.X."/>
            <person name="Dai P.F."/>
            <person name="Guo W.B."/>
            <person name="Han X.H."/>
            <person name="Huang E.J."/>
            <person name="Li L.F."/>
            <person name="Wei W."/>
            <person name="Gao Y.C."/>
            <person name="Liu J.Z."/>
            <person name="Shao H.Z."/>
            <person name="Wang X."/>
            <person name="Wang C.C."/>
            <person name="Yang T.C."/>
            <person name="Huo Q.B."/>
            <person name="Li W."/>
            <person name="Chen H.Y."/>
            <person name="Chen S.E."/>
            <person name="Zhou L.G."/>
            <person name="Ni X.B."/>
            <person name="Tian J.H."/>
            <person name="Sheng Y."/>
            <person name="Liu T."/>
            <person name="Pan Y.S."/>
            <person name="Xia L.Y."/>
            <person name="Li J."/>
            <person name="Zhao F."/>
            <person name="Cao W.C."/>
        </authorList>
    </citation>
    <scope>NUCLEOTIDE SEQUENCE</scope>
    <source>
        <strain evidence="2">Rsan-2018</strain>
    </source>
</reference>
<dbReference type="InterPro" id="IPR000718">
    <property type="entry name" value="Peptidase_M13"/>
</dbReference>
<dbReference type="EMBL" id="JABSTV010001253">
    <property type="protein sequence ID" value="KAH7944289.1"/>
    <property type="molecule type" value="Genomic_DNA"/>
</dbReference>
<feature type="domain" description="Peptidase M13 C-terminal" evidence="1">
    <location>
        <begin position="2"/>
        <end position="150"/>
    </location>
</feature>
<dbReference type="Pfam" id="PF01431">
    <property type="entry name" value="Peptidase_M13"/>
    <property type="match status" value="1"/>
</dbReference>
<sequence>MYEGSLPAAVNYGGLGAVVGRALGGLFLDAYRRYGDPASATALADARSCLTRGQFGAVDSIEDLLAEAFGVGALVAAYKLTATADNAVEGMEAYSSMQMLFIAMCHNKCKGSMRGNKDPVCNALLQYVPEFADAFRCQAGAPMNPSRRCKFL</sequence>
<dbReference type="InterPro" id="IPR024079">
    <property type="entry name" value="MetalloPept_cat_dom_sf"/>
</dbReference>
<comment type="caution">
    <text evidence="2">The sequence shown here is derived from an EMBL/GenBank/DDBJ whole genome shotgun (WGS) entry which is preliminary data.</text>
</comment>
<organism evidence="2 3">
    <name type="scientific">Rhipicephalus sanguineus</name>
    <name type="common">Brown dog tick</name>
    <name type="synonym">Ixodes sanguineus</name>
    <dbReference type="NCBI Taxonomy" id="34632"/>
    <lineage>
        <taxon>Eukaryota</taxon>
        <taxon>Metazoa</taxon>
        <taxon>Ecdysozoa</taxon>
        <taxon>Arthropoda</taxon>
        <taxon>Chelicerata</taxon>
        <taxon>Arachnida</taxon>
        <taxon>Acari</taxon>
        <taxon>Parasitiformes</taxon>
        <taxon>Ixodida</taxon>
        <taxon>Ixodoidea</taxon>
        <taxon>Ixodidae</taxon>
        <taxon>Rhipicephalinae</taxon>
        <taxon>Rhipicephalus</taxon>
        <taxon>Rhipicephalus</taxon>
    </lineage>
</organism>
<keyword evidence="3" id="KW-1185">Reference proteome</keyword>
<dbReference type="VEuPathDB" id="VectorBase:RSAN_038593"/>
<proteinExistence type="predicted"/>
<reference evidence="2" key="2">
    <citation type="submission" date="2021-09" db="EMBL/GenBank/DDBJ databases">
        <authorList>
            <person name="Jia N."/>
            <person name="Wang J."/>
            <person name="Shi W."/>
            <person name="Du L."/>
            <person name="Sun Y."/>
            <person name="Zhan W."/>
            <person name="Jiang J."/>
            <person name="Wang Q."/>
            <person name="Zhang B."/>
            <person name="Ji P."/>
            <person name="Sakyi L.B."/>
            <person name="Cui X."/>
            <person name="Yuan T."/>
            <person name="Jiang B."/>
            <person name="Yang W."/>
            <person name="Lam T.T.-Y."/>
            <person name="Chang Q."/>
            <person name="Ding S."/>
            <person name="Wang X."/>
            <person name="Zhu J."/>
            <person name="Ruan X."/>
            <person name="Zhao L."/>
            <person name="Wei J."/>
            <person name="Que T."/>
            <person name="Du C."/>
            <person name="Cheng J."/>
            <person name="Dai P."/>
            <person name="Han X."/>
            <person name="Huang E."/>
            <person name="Gao Y."/>
            <person name="Liu J."/>
            <person name="Shao H."/>
            <person name="Ye R."/>
            <person name="Li L."/>
            <person name="Wei W."/>
            <person name="Wang X."/>
            <person name="Wang C."/>
            <person name="Huo Q."/>
            <person name="Li W."/>
            <person name="Guo W."/>
            <person name="Chen H."/>
            <person name="Chen S."/>
            <person name="Zhou L."/>
            <person name="Zhou L."/>
            <person name="Ni X."/>
            <person name="Tian J."/>
            <person name="Zhou Y."/>
            <person name="Sheng Y."/>
            <person name="Liu T."/>
            <person name="Pan Y."/>
            <person name="Xia L."/>
            <person name="Li J."/>
            <person name="Zhao F."/>
            <person name="Cao W."/>
        </authorList>
    </citation>
    <scope>NUCLEOTIDE SEQUENCE</scope>
    <source>
        <strain evidence="2">Rsan-2018</strain>
        <tissue evidence="2">Larvae</tissue>
    </source>
</reference>
<evidence type="ECO:0000259" key="1">
    <source>
        <dbReference type="Pfam" id="PF01431"/>
    </source>
</evidence>
<evidence type="ECO:0000313" key="3">
    <source>
        <dbReference type="Proteomes" id="UP000821837"/>
    </source>
</evidence>
<dbReference type="GO" id="GO:0004222">
    <property type="term" value="F:metalloendopeptidase activity"/>
    <property type="evidence" value="ECO:0007669"/>
    <property type="project" value="InterPro"/>
</dbReference>
<dbReference type="AlphaFoldDB" id="A0A9D4SRR9"/>
<gene>
    <name evidence="2" type="ORF">HPB52_017972</name>
</gene>
<accession>A0A9D4SRR9</accession>
<dbReference type="GO" id="GO:0005886">
    <property type="term" value="C:plasma membrane"/>
    <property type="evidence" value="ECO:0007669"/>
    <property type="project" value="TreeGrafter"/>
</dbReference>
<dbReference type="SUPFAM" id="SSF55486">
    <property type="entry name" value="Metalloproteases ('zincins'), catalytic domain"/>
    <property type="match status" value="1"/>
</dbReference>
<dbReference type="Proteomes" id="UP000821837">
    <property type="component" value="Unassembled WGS sequence"/>
</dbReference>
<dbReference type="GO" id="GO:0016485">
    <property type="term" value="P:protein processing"/>
    <property type="evidence" value="ECO:0007669"/>
    <property type="project" value="TreeGrafter"/>
</dbReference>
<dbReference type="OMA" id="PMEKCEL"/>
<dbReference type="OrthoDB" id="6475849at2759"/>